<keyword evidence="7" id="KW-0067">ATP-binding</keyword>
<evidence type="ECO:0000256" key="6">
    <source>
        <dbReference type="ARBA" id="ARBA00022763"/>
    </source>
</evidence>
<dbReference type="GO" id="GO:0005524">
    <property type="term" value="F:ATP binding"/>
    <property type="evidence" value="ECO:0007669"/>
    <property type="project" value="UniProtKB-KW"/>
</dbReference>
<evidence type="ECO:0000313" key="16">
    <source>
        <dbReference type="Proteomes" id="UP001175226"/>
    </source>
</evidence>
<keyword evidence="16" id="KW-1185">Reference proteome</keyword>
<gene>
    <name evidence="15" type="ORF">EV421DRAFT_1780719</name>
</gene>
<dbReference type="InterPro" id="IPR038729">
    <property type="entry name" value="Rad50/SbcC_AAA"/>
</dbReference>
<evidence type="ECO:0000256" key="7">
    <source>
        <dbReference type="ARBA" id="ARBA00022840"/>
    </source>
</evidence>
<feature type="compositionally biased region" description="Polar residues" evidence="13">
    <location>
        <begin position="32"/>
        <end position="48"/>
    </location>
</feature>
<keyword evidence="11" id="KW-0539">Nucleus</keyword>
<evidence type="ECO:0000256" key="8">
    <source>
        <dbReference type="ARBA" id="ARBA00023054"/>
    </source>
</evidence>
<dbReference type="AlphaFoldDB" id="A0AA39JVB1"/>
<keyword evidence="8 12" id="KW-0175">Coiled coil</keyword>
<evidence type="ECO:0000259" key="14">
    <source>
        <dbReference type="Pfam" id="PF13476"/>
    </source>
</evidence>
<feature type="coiled-coil region" evidence="12">
    <location>
        <begin position="399"/>
        <end position="443"/>
    </location>
</feature>
<reference evidence="15" key="1">
    <citation type="submission" date="2023-06" db="EMBL/GenBank/DDBJ databases">
        <authorList>
            <consortium name="Lawrence Berkeley National Laboratory"/>
            <person name="Ahrendt S."/>
            <person name="Sahu N."/>
            <person name="Indic B."/>
            <person name="Wong-Bajracharya J."/>
            <person name="Merenyi Z."/>
            <person name="Ke H.-M."/>
            <person name="Monk M."/>
            <person name="Kocsube S."/>
            <person name="Drula E."/>
            <person name="Lipzen A."/>
            <person name="Balint B."/>
            <person name="Henrissat B."/>
            <person name="Andreopoulos B."/>
            <person name="Martin F.M."/>
            <person name="Harder C.B."/>
            <person name="Rigling D."/>
            <person name="Ford K.L."/>
            <person name="Foster G.D."/>
            <person name="Pangilinan J."/>
            <person name="Papanicolaou A."/>
            <person name="Barry K."/>
            <person name="LaButti K."/>
            <person name="Viragh M."/>
            <person name="Koriabine M."/>
            <person name="Yan M."/>
            <person name="Riley R."/>
            <person name="Champramary S."/>
            <person name="Plett K.L."/>
            <person name="Tsai I.J."/>
            <person name="Slot J."/>
            <person name="Sipos G."/>
            <person name="Plett J."/>
            <person name="Nagy L.G."/>
            <person name="Grigoriev I.V."/>
        </authorList>
    </citation>
    <scope>NUCLEOTIDE SEQUENCE</scope>
    <source>
        <strain evidence="15">FPL87.14</strain>
    </source>
</reference>
<evidence type="ECO:0000256" key="12">
    <source>
        <dbReference type="SAM" id="Coils"/>
    </source>
</evidence>
<dbReference type="GO" id="GO:0030915">
    <property type="term" value="C:Smc5-Smc6 complex"/>
    <property type="evidence" value="ECO:0007669"/>
    <property type="project" value="TreeGrafter"/>
</dbReference>
<dbReference type="GO" id="GO:0035861">
    <property type="term" value="C:site of double-strand break"/>
    <property type="evidence" value="ECO:0007669"/>
    <property type="project" value="TreeGrafter"/>
</dbReference>
<keyword evidence="6" id="KW-0227">DNA damage</keyword>
<dbReference type="Gene3D" id="3.40.50.300">
    <property type="entry name" value="P-loop containing nucleotide triphosphate hydrolases"/>
    <property type="match status" value="2"/>
</dbReference>
<feature type="region of interest" description="Disordered" evidence="13">
    <location>
        <begin position="710"/>
        <end position="734"/>
    </location>
</feature>
<feature type="coiled-coil region" evidence="12">
    <location>
        <begin position="746"/>
        <end position="904"/>
    </location>
</feature>
<evidence type="ECO:0000256" key="10">
    <source>
        <dbReference type="ARBA" id="ARBA00023204"/>
    </source>
</evidence>
<evidence type="ECO:0000256" key="13">
    <source>
        <dbReference type="SAM" id="MobiDB-lite"/>
    </source>
</evidence>
<comment type="subcellular location">
    <subcellularLocation>
        <location evidence="2">Chromosome</location>
    </subcellularLocation>
    <subcellularLocation>
        <location evidence="1">Nucleus</location>
    </subcellularLocation>
</comment>
<dbReference type="InterPro" id="IPR027417">
    <property type="entry name" value="P-loop_NTPase"/>
</dbReference>
<evidence type="ECO:0000256" key="9">
    <source>
        <dbReference type="ARBA" id="ARBA00023172"/>
    </source>
</evidence>
<comment type="caution">
    <text evidence="15">The sequence shown here is derived from an EMBL/GenBank/DDBJ whole genome shotgun (WGS) entry which is preliminary data.</text>
</comment>
<dbReference type="PANTHER" id="PTHR19306:SF6">
    <property type="entry name" value="STRUCTURAL MAINTENANCE OF CHROMOSOMES PROTEIN 6"/>
    <property type="match status" value="1"/>
</dbReference>
<dbReference type="GO" id="GO:0003697">
    <property type="term" value="F:single-stranded DNA binding"/>
    <property type="evidence" value="ECO:0007669"/>
    <property type="project" value="TreeGrafter"/>
</dbReference>
<proteinExistence type="inferred from homology"/>
<dbReference type="Pfam" id="PF13476">
    <property type="entry name" value="AAA_23"/>
    <property type="match status" value="1"/>
</dbReference>
<dbReference type="EMBL" id="JAUEPT010000008">
    <property type="protein sequence ID" value="KAK0449232.1"/>
    <property type="molecule type" value="Genomic_DNA"/>
</dbReference>
<dbReference type="Proteomes" id="UP001175226">
    <property type="component" value="Unassembled WGS sequence"/>
</dbReference>
<feature type="compositionally biased region" description="Basic and acidic residues" evidence="13">
    <location>
        <begin position="49"/>
        <end position="58"/>
    </location>
</feature>
<evidence type="ECO:0000256" key="2">
    <source>
        <dbReference type="ARBA" id="ARBA00004286"/>
    </source>
</evidence>
<evidence type="ECO:0000313" key="15">
    <source>
        <dbReference type="EMBL" id="KAK0449232.1"/>
    </source>
</evidence>
<keyword evidence="5" id="KW-0547">Nucleotide-binding</keyword>
<comment type="similarity">
    <text evidence="3">Belongs to the SMC family. SMC6 subfamily.</text>
</comment>
<evidence type="ECO:0000256" key="1">
    <source>
        <dbReference type="ARBA" id="ARBA00004123"/>
    </source>
</evidence>
<evidence type="ECO:0000256" key="3">
    <source>
        <dbReference type="ARBA" id="ARBA00006793"/>
    </source>
</evidence>
<dbReference type="GO" id="GO:0005634">
    <property type="term" value="C:nucleus"/>
    <property type="evidence" value="ECO:0007669"/>
    <property type="project" value="UniProtKB-SubCell"/>
</dbReference>
<feature type="compositionally biased region" description="Basic residues" evidence="13">
    <location>
        <begin position="721"/>
        <end position="732"/>
    </location>
</feature>
<sequence length="1049" mass="119012">MAKRPVTVESDSEDSARSTPASKRARTDEYNEASSSPTRQKTRQNGTSKGKERARRNEDDGDSDADVDMHQNGIDDEQFEEMHQEQIRAAVESKRKVAGGIAEHGIIEAIEMHQFMCHKYLTFSFGPQINFIIGGKSAVLSAITVALGGKANSTGRGSGLKAFIREGQPASEVTIQIKNQGEEAYKPKEYGKSIVITRKFTKEGNSSWKIKSKDGKVISTKKEELAAICDHMNIQVDNPMNVLTQDAARQFLSASHPTDKYKFFLRGTQLSQLSDEYTTCLENIEHTTKVLNSKKAVLPDLRAACKEAMARFQEATKARDQKKKVDELKKELAWSFVHDKEAEMTKAVEHAAKTGRRIPKIEEHLKEAQVRLRRRRTAVARCDEEFHALGNMNHLADRKKELSENMRNNRSLLNELATRRPKREESSRQLEHARMSLQEAEAALPALGERASDDVQKMRENIYAAYGRDIPQVLDRIRRARWVGDQPVGPLGVHVKVRDPESWADLLRRQLGGMLTAFAVTDAQDLKPLKRILVESGKSPKDIFDYSGGEPPAHMLTVLRALDISDPYVLRIMINQRVCFWRKQRREGEQILREVHGGGQAWTADGYLLKRYPEGGESTSPLPKQRNDATSLLLSGRNSATEKERYLRERKRYEDEVIVHTQRVNELKQKYMMGKRAYDAKVREEMQARRAISIAQDGLRQLQEAAQEDMPANIAGLEASKKKKRRTSKHNSKITSLAKPRLTKKQKGLLEQLNGVKKDMEEFESRQKAVQSGTHKFTVQAKVEKAAEKRMEAQNSIKHYDAKLAEEQTKVNEANEAAKVLEEEFEAWTAKAADYCDRVETTRRSDEIQRNLDSVQQALKEREKRHGATVDEMTVEVNKTRANLEAAESQLKQMVSLNKRLKASLVARLNRWQEFRLHIAVRCKLVFQYNLSHRGYFGKVLFDHDKGTLQLKVQTDDVAATQGSRDKDPRSLSGGEKSFSTICLLLSLWEAIGCPLRCLGLRIETANQSDKKQYILITPQDMTSISIGQTVRVHRMTDPERNQGTLAFS</sequence>
<name>A0AA39JVB1_9AGAR</name>
<keyword evidence="10" id="KW-0234">DNA repair</keyword>
<accession>A0AA39JVB1</accession>
<dbReference type="GO" id="GO:0003684">
    <property type="term" value="F:damaged DNA binding"/>
    <property type="evidence" value="ECO:0007669"/>
    <property type="project" value="TreeGrafter"/>
</dbReference>
<evidence type="ECO:0000256" key="4">
    <source>
        <dbReference type="ARBA" id="ARBA00022454"/>
    </source>
</evidence>
<dbReference type="PANTHER" id="PTHR19306">
    <property type="entry name" value="STRUCTURAL MAINTENANCE OF CHROMOSOMES 5,6 SMC5, SMC6"/>
    <property type="match status" value="1"/>
</dbReference>
<evidence type="ECO:0000256" key="5">
    <source>
        <dbReference type="ARBA" id="ARBA00022741"/>
    </source>
</evidence>
<keyword evidence="9" id="KW-0233">DNA recombination</keyword>
<organism evidence="15 16">
    <name type="scientific">Armillaria borealis</name>
    <dbReference type="NCBI Taxonomy" id="47425"/>
    <lineage>
        <taxon>Eukaryota</taxon>
        <taxon>Fungi</taxon>
        <taxon>Dikarya</taxon>
        <taxon>Basidiomycota</taxon>
        <taxon>Agaricomycotina</taxon>
        <taxon>Agaricomycetes</taxon>
        <taxon>Agaricomycetidae</taxon>
        <taxon>Agaricales</taxon>
        <taxon>Marasmiineae</taxon>
        <taxon>Physalacriaceae</taxon>
        <taxon>Armillaria</taxon>
    </lineage>
</organism>
<feature type="domain" description="Rad50/SbcC-type AAA" evidence="14">
    <location>
        <begin position="110"/>
        <end position="332"/>
    </location>
</feature>
<protein>
    <recommendedName>
        <fullName evidence="14">Rad50/SbcC-type AAA domain-containing protein</fullName>
    </recommendedName>
</protein>
<dbReference type="GO" id="GO:0000724">
    <property type="term" value="P:double-strand break repair via homologous recombination"/>
    <property type="evidence" value="ECO:0007669"/>
    <property type="project" value="TreeGrafter"/>
</dbReference>
<dbReference type="SUPFAM" id="SSF52540">
    <property type="entry name" value="P-loop containing nucleoside triphosphate hydrolases"/>
    <property type="match status" value="2"/>
</dbReference>
<feature type="coiled-coil region" evidence="12">
    <location>
        <begin position="643"/>
        <end position="670"/>
    </location>
</feature>
<evidence type="ECO:0000256" key="11">
    <source>
        <dbReference type="ARBA" id="ARBA00023242"/>
    </source>
</evidence>
<keyword evidence="4" id="KW-0158">Chromosome</keyword>
<feature type="region of interest" description="Disordered" evidence="13">
    <location>
        <begin position="1"/>
        <end position="70"/>
    </location>
</feature>